<reference evidence="2 3" key="1">
    <citation type="submission" date="2019-01" db="EMBL/GenBank/DDBJ databases">
        <title>Genomic insights into a novel species Rhodoferax sp.</title>
        <authorList>
            <person name="Jin L."/>
        </authorList>
    </citation>
    <scope>NUCLEOTIDE SEQUENCE [LARGE SCALE GENOMIC DNA]</scope>
    <source>
        <strain evidence="2 3">CHu59-6-5</strain>
    </source>
</reference>
<name>A0A515DHA4_9BURK</name>
<dbReference type="OrthoDB" id="191790at2"/>
<organism evidence="2 3">
    <name type="scientific">Rhodoferax sediminis</name>
    <dbReference type="NCBI Taxonomy" id="2509614"/>
    <lineage>
        <taxon>Bacteria</taxon>
        <taxon>Pseudomonadati</taxon>
        <taxon>Pseudomonadota</taxon>
        <taxon>Betaproteobacteria</taxon>
        <taxon>Burkholderiales</taxon>
        <taxon>Comamonadaceae</taxon>
        <taxon>Rhodoferax</taxon>
    </lineage>
</organism>
<keyword evidence="3" id="KW-1185">Reference proteome</keyword>
<gene>
    <name evidence="2" type="ORF">EUB48_11510</name>
</gene>
<feature type="transmembrane region" description="Helical" evidence="1">
    <location>
        <begin position="51"/>
        <end position="70"/>
    </location>
</feature>
<evidence type="ECO:0000313" key="2">
    <source>
        <dbReference type="EMBL" id="QDL39769.1"/>
    </source>
</evidence>
<evidence type="ECO:0000313" key="3">
    <source>
        <dbReference type="Proteomes" id="UP000316798"/>
    </source>
</evidence>
<sequence>MRHADYHAAPAALRARIEALGAPPASAPAPTPRGPSAWPAAVQRWFAWRPLVASFGVLAVLTVALNLALLQSGRDEALGQEVIASHVRATLTQHLVDVASSDHHTVKPWLSARLDFSPPVPELNLPGSTFLGGRVDYLDGRPVAVLVYRQGAHIVNSFVWPGAGDSRIAFVSQRGFHLAHWSRGGMTHWVVSDVSPDEFATVVHAIDHADESH</sequence>
<keyword evidence="1" id="KW-0472">Membrane</keyword>
<dbReference type="EMBL" id="CP035503">
    <property type="protein sequence ID" value="QDL39769.1"/>
    <property type="molecule type" value="Genomic_DNA"/>
</dbReference>
<dbReference type="AlphaFoldDB" id="A0A515DHA4"/>
<keyword evidence="1" id="KW-1133">Transmembrane helix</keyword>
<proteinExistence type="predicted"/>
<keyword evidence="1" id="KW-0812">Transmembrane</keyword>
<dbReference type="Proteomes" id="UP000316798">
    <property type="component" value="Chromosome"/>
</dbReference>
<accession>A0A515DHA4</accession>
<protein>
    <submittedName>
        <fullName evidence="2">Anti-sigma factor</fullName>
    </submittedName>
</protein>
<dbReference type="KEGG" id="rhf:EUB48_11510"/>
<evidence type="ECO:0000256" key="1">
    <source>
        <dbReference type="SAM" id="Phobius"/>
    </source>
</evidence>